<dbReference type="EC" id="2.9.1.-" evidence="3"/>
<protein>
    <submittedName>
        <fullName evidence="3">tRNA 2-selenouridine synthase</fullName>
        <ecNumber evidence="3">2.9.1.-</ecNumber>
    </submittedName>
</protein>
<dbReference type="NCBIfam" id="NF008752">
    <property type="entry name" value="PRK11784.1-4"/>
    <property type="match status" value="1"/>
</dbReference>
<dbReference type="CDD" id="cd01520">
    <property type="entry name" value="RHOD_YbbB"/>
    <property type="match status" value="1"/>
</dbReference>
<evidence type="ECO:0000313" key="3">
    <source>
        <dbReference type="EMBL" id="SLN56129.1"/>
    </source>
</evidence>
<dbReference type="NCBIfam" id="TIGR03167">
    <property type="entry name" value="tRNA_sel_U_synt"/>
    <property type="match status" value="1"/>
</dbReference>
<keyword evidence="1" id="KW-0711">Selenium</keyword>
<name>A0A1Y5T8F3_9RHOB</name>
<evidence type="ECO:0000259" key="2">
    <source>
        <dbReference type="PROSITE" id="PS50206"/>
    </source>
</evidence>
<dbReference type="NCBIfam" id="NF008750">
    <property type="entry name" value="PRK11784.1-2"/>
    <property type="match status" value="1"/>
</dbReference>
<proteinExistence type="predicted"/>
<dbReference type="Pfam" id="PF26341">
    <property type="entry name" value="AAA_SelU"/>
    <property type="match status" value="1"/>
</dbReference>
<dbReference type="SMART" id="SM00450">
    <property type="entry name" value="RHOD"/>
    <property type="match status" value="1"/>
</dbReference>
<keyword evidence="3" id="KW-0808">Transferase</keyword>
<dbReference type="GO" id="GO:0002098">
    <property type="term" value="P:tRNA wobble uridine modification"/>
    <property type="evidence" value="ECO:0007669"/>
    <property type="project" value="InterPro"/>
</dbReference>
<dbReference type="PROSITE" id="PS50206">
    <property type="entry name" value="RHODANESE_3"/>
    <property type="match status" value="1"/>
</dbReference>
<dbReference type="PANTHER" id="PTHR30401:SF0">
    <property type="entry name" value="TRNA 2-SELENOURIDINE SYNTHASE"/>
    <property type="match status" value="1"/>
</dbReference>
<reference evidence="3 4" key="1">
    <citation type="submission" date="2017-03" db="EMBL/GenBank/DDBJ databases">
        <authorList>
            <person name="Afonso C.L."/>
            <person name="Miller P.J."/>
            <person name="Scott M.A."/>
            <person name="Spackman E."/>
            <person name="Goraichik I."/>
            <person name="Dimitrov K.M."/>
            <person name="Suarez D.L."/>
            <person name="Swayne D.E."/>
        </authorList>
    </citation>
    <scope>NUCLEOTIDE SEQUENCE [LARGE SCALE GENOMIC DNA]</scope>
    <source>
        <strain evidence="3 4">CECT 7639</strain>
    </source>
</reference>
<dbReference type="SUPFAM" id="SSF52821">
    <property type="entry name" value="Rhodanese/Cell cycle control phosphatase"/>
    <property type="match status" value="1"/>
</dbReference>
<organism evidence="3 4">
    <name type="scientific">Falsiruegeria litorea R37</name>
    <dbReference type="NCBI Taxonomy" id="1200284"/>
    <lineage>
        <taxon>Bacteria</taxon>
        <taxon>Pseudomonadati</taxon>
        <taxon>Pseudomonadota</taxon>
        <taxon>Alphaproteobacteria</taxon>
        <taxon>Rhodobacterales</taxon>
        <taxon>Roseobacteraceae</taxon>
        <taxon>Falsiruegeria</taxon>
    </lineage>
</organism>
<evidence type="ECO:0000256" key="1">
    <source>
        <dbReference type="ARBA" id="ARBA00023266"/>
    </source>
</evidence>
<dbReference type="InterPro" id="IPR058840">
    <property type="entry name" value="AAA_SelU"/>
</dbReference>
<dbReference type="Proteomes" id="UP000193077">
    <property type="component" value="Unassembled WGS sequence"/>
</dbReference>
<dbReference type="Pfam" id="PF00581">
    <property type="entry name" value="Rhodanese"/>
    <property type="match status" value="1"/>
</dbReference>
<dbReference type="Gene3D" id="3.40.250.10">
    <property type="entry name" value="Rhodanese-like domain"/>
    <property type="match status" value="1"/>
</dbReference>
<sequence length="356" mass="39190">MRSMAISFASLPALYAHGFDTVIDVRSPAEHAEDHLPGAMNLPVLDNEERARVGTIYVQESPFLARKLGAALVFRNAANAIEQSLSHQEGGWRPLVYCWRGGQRSGSFTWMLQQIGWRAEVIDGGYRTYRRLVNRYLYDDPLPHRFVALDGFTGTAKTDLLKLLQSRGTQALDLEGLANHRGSMLGAMPGGQPSQKAFESALAGALCGLDPTRPVVVEAESSKIGERNLPPSVWAALKAAPRIEVQAAIAARTGYLVRAYDDILSDADGLRERLEYLRQYRGHEVVDGWFDLIASGDKAGVTRALMEQHYDPSYLKSRKAHDTRVIGQVQAGLLDAPGLDAAVSQIEDLLQRLPRT</sequence>
<accession>A0A1Y5T8F3</accession>
<evidence type="ECO:0000313" key="4">
    <source>
        <dbReference type="Proteomes" id="UP000193077"/>
    </source>
</evidence>
<dbReference type="AlphaFoldDB" id="A0A1Y5T8F3"/>
<dbReference type="InterPro" id="IPR036873">
    <property type="entry name" value="Rhodanese-like_dom_sf"/>
</dbReference>
<dbReference type="EMBL" id="FWFO01000002">
    <property type="protein sequence ID" value="SLN56129.1"/>
    <property type="molecule type" value="Genomic_DNA"/>
</dbReference>
<feature type="domain" description="Rhodanese" evidence="2">
    <location>
        <begin position="16"/>
        <end position="138"/>
    </location>
</feature>
<dbReference type="PANTHER" id="PTHR30401">
    <property type="entry name" value="TRNA 2-SELENOURIDINE SYNTHASE"/>
    <property type="match status" value="1"/>
</dbReference>
<gene>
    <name evidence="3" type="primary">selU</name>
    <name evidence="3" type="ORF">TRL7639_03000</name>
</gene>
<dbReference type="InterPro" id="IPR001763">
    <property type="entry name" value="Rhodanese-like_dom"/>
</dbReference>
<keyword evidence="4" id="KW-1185">Reference proteome</keyword>
<dbReference type="GO" id="GO:0043828">
    <property type="term" value="F:tRNA 2-selenouridine synthase activity"/>
    <property type="evidence" value="ECO:0007669"/>
    <property type="project" value="InterPro"/>
</dbReference>
<dbReference type="InterPro" id="IPR017582">
    <property type="entry name" value="SelU"/>
</dbReference>